<dbReference type="Proteomes" id="UP000234474">
    <property type="component" value="Unassembled WGS sequence"/>
</dbReference>
<organism evidence="1 2">
    <name type="scientific">Aspergillus novofumigatus (strain IBT 16806)</name>
    <dbReference type="NCBI Taxonomy" id="1392255"/>
    <lineage>
        <taxon>Eukaryota</taxon>
        <taxon>Fungi</taxon>
        <taxon>Dikarya</taxon>
        <taxon>Ascomycota</taxon>
        <taxon>Pezizomycotina</taxon>
        <taxon>Eurotiomycetes</taxon>
        <taxon>Eurotiomycetidae</taxon>
        <taxon>Eurotiales</taxon>
        <taxon>Aspergillaceae</taxon>
        <taxon>Aspergillus</taxon>
        <taxon>Aspergillus subgen. Fumigati</taxon>
    </lineage>
</organism>
<comment type="caution">
    <text evidence="1">The sequence shown here is derived from an EMBL/GenBank/DDBJ whole genome shotgun (WGS) entry which is preliminary data.</text>
</comment>
<accession>A0A2I1CDT7</accession>
<keyword evidence="2" id="KW-1185">Reference proteome</keyword>
<dbReference type="GeneID" id="36528467"/>
<reference evidence="2" key="1">
    <citation type="journal article" date="2018" name="Proc. Natl. Acad. Sci. U.S.A.">
        <title>Linking secondary metabolites to gene clusters through genome sequencing of six diverse Aspergillus species.</title>
        <authorList>
            <person name="Kaerboelling I."/>
            <person name="Vesth T.C."/>
            <person name="Frisvad J.C."/>
            <person name="Nybo J.L."/>
            <person name="Theobald S."/>
            <person name="Kuo A."/>
            <person name="Bowyer P."/>
            <person name="Matsuda Y."/>
            <person name="Mondo S."/>
            <person name="Lyhne E.K."/>
            <person name="Kogle M.E."/>
            <person name="Clum A."/>
            <person name="Lipzen A."/>
            <person name="Salamov A."/>
            <person name="Ngan C.Y."/>
            <person name="Daum C."/>
            <person name="Chiniquy J."/>
            <person name="Barry K."/>
            <person name="LaButti K."/>
            <person name="Haridas S."/>
            <person name="Simmons B.A."/>
            <person name="Magnuson J.K."/>
            <person name="Mortensen U.H."/>
            <person name="Larsen T.O."/>
            <person name="Grigoriev I.V."/>
            <person name="Baker S.E."/>
            <person name="Andersen M.R."/>
        </authorList>
    </citation>
    <scope>NUCLEOTIDE SEQUENCE [LARGE SCALE GENOMIC DNA]</scope>
    <source>
        <strain evidence="2">IBT 16806</strain>
    </source>
</reference>
<proteinExistence type="predicted"/>
<dbReference type="EMBL" id="MSZS01000003">
    <property type="protein sequence ID" value="PKX95778.1"/>
    <property type="molecule type" value="Genomic_DNA"/>
</dbReference>
<sequence length="145" mass="16379">MTVMCFHIFPFLATAHTLIIFVQHIIPCLPSWSFLLYHFNHLHAWRSGIFSSSLPCLSFGRTCASLLYIIHQLLETHTNITLINLLNTQRCPSSEILLASTRSITVPFGRRPHGRFHKCQTLLGGSNAGIADKTSMIECISNKER</sequence>
<gene>
    <name evidence="1" type="ORF">P174DRAFT_145088</name>
</gene>
<dbReference type="AlphaFoldDB" id="A0A2I1CDT7"/>
<name>A0A2I1CDT7_ASPN1</name>
<protein>
    <submittedName>
        <fullName evidence="1">Uncharacterized protein</fullName>
    </submittedName>
</protein>
<dbReference type="RefSeq" id="XP_024684373.1">
    <property type="nucleotide sequence ID" value="XM_024821141.1"/>
</dbReference>
<dbReference type="VEuPathDB" id="FungiDB:P174DRAFT_145088"/>
<evidence type="ECO:0000313" key="1">
    <source>
        <dbReference type="EMBL" id="PKX95778.1"/>
    </source>
</evidence>
<evidence type="ECO:0000313" key="2">
    <source>
        <dbReference type="Proteomes" id="UP000234474"/>
    </source>
</evidence>